<dbReference type="PROSITE" id="PS50090">
    <property type="entry name" value="MYB_LIKE"/>
    <property type="match status" value="2"/>
</dbReference>
<feature type="domain" description="Myb-like" evidence="9">
    <location>
        <begin position="54"/>
        <end position="103"/>
    </location>
</feature>
<evidence type="ECO:0000256" key="7">
    <source>
        <dbReference type="ARBA" id="ARBA00023242"/>
    </source>
</evidence>
<evidence type="ECO:0000259" key="9">
    <source>
        <dbReference type="PROSITE" id="PS50090"/>
    </source>
</evidence>
<keyword evidence="2" id="KW-0507">mRNA processing</keyword>
<evidence type="ECO:0000256" key="5">
    <source>
        <dbReference type="ARBA" id="ARBA00023125"/>
    </source>
</evidence>
<proteinExistence type="inferred from homology"/>
<evidence type="ECO:0000313" key="11">
    <source>
        <dbReference type="EMBL" id="KAK8899412.1"/>
    </source>
</evidence>
<protein>
    <submittedName>
        <fullName evidence="11">CDC5 cell division cycle 5-like protein</fullName>
    </submittedName>
</protein>
<name>A0ABR2L862_9EUKA</name>
<dbReference type="Proteomes" id="UP001470230">
    <property type="component" value="Unassembled WGS sequence"/>
</dbReference>
<dbReference type="InterPro" id="IPR001005">
    <property type="entry name" value="SANT/Myb"/>
</dbReference>
<dbReference type="PANTHER" id="PTHR45885">
    <property type="entry name" value="CELL DIVISION CYCLE 5-LIKE PROTEIN"/>
    <property type="match status" value="1"/>
</dbReference>
<keyword evidence="5" id="KW-0238">DNA-binding</keyword>
<organism evidence="11 12">
    <name type="scientific">Tritrichomonas musculus</name>
    <dbReference type="NCBI Taxonomy" id="1915356"/>
    <lineage>
        <taxon>Eukaryota</taxon>
        <taxon>Metamonada</taxon>
        <taxon>Parabasalia</taxon>
        <taxon>Tritrichomonadida</taxon>
        <taxon>Tritrichomonadidae</taxon>
        <taxon>Tritrichomonas</taxon>
    </lineage>
</organism>
<feature type="coiled-coil region" evidence="8">
    <location>
        <begin position="538"/>
        <end position="565"/>
    </location>
</feature>
<dbReference type="Gene3D" id="1.10.10.60">
    <property type="entry name" value="Homeodomain-like"/>
    <property type="match status" value="2"/>
</dbReference>
<feature type="domain" description="Myb-like" evidence="9">
    <location>
        <begin position="2"/>
        <end position="53"/>
    </location>
</feature>
<gene>
    <name evidence="11" type="ORF">M9Y10_001728</name>
</gene>
<evidence type="ECO:0000256" key="8">
    <source>
        <dbReference type="SAM" id="Coils"/>
    </source>
</evidence>
<evidence type="ECO:0000256" key="3">
    <source>
        <dbReference type="ARBA" id="ARBA00022728"/>
    </source>
</evidence>
<reference evidence="11 12" key="1">
    <citation type="submission" date="2024-04" db="EMBL/GenBank/DDBJ databases">
        <title>Tritrichomonas musculus Genome.</title>
        <authorList>
            <person name="Alves-Ferreira E."/>
            <person name="Grigg M."/>
            <person name="Lorenzi H."/>
            <person name="Galac M."/>
        </authorList>
    </citation>
    <scope>NUCLEOTIDE SEQUENCE [LARGE SCALE GENOMIC DNA]</scope>
    <source>
        <strain evidence="11 12">EAF2021</strain>
    </source>
</reference>
<evidence type="ECO:0000256" key="4">
    <source>
        <dbReference type="ARBA" id="ARBA00022737"/>
    </source>
</evidence>
<evidence type="ECO:0000256" key="1">
    <source>
        <dbReference type="ARBA" id="ARBA00010506"/>
    </source>
</evidence>
<dbReference type="SUPFAM" id="SSF46689">
    <property type="entry name" value="Homeodomain-like"/>
    <property type="match status" value="2"/>
</dbReference>
<comment type="caution">
    <text evidence="11">The sequence shown here is derived from an EMBL/GenBank/DDBJ whole genome shotgun (WGS) entry which is preliminary data.</text>
</comment>
<dbReference type="PROSITE" id="PS51294">
    <property type="entry name" value="HTH_MYB"/>
    <property type="match status" value="2"/>
</dbReference>
<keyword evidence="12" id="KW-1185">Reference proteome</keyword>
<feature type="domain" description="HTH myb-type" evidence="10">
    <location>
        <begin position="2"/>
        <end position="57"/>
    </location>
</feature>
<keyword evidence="6" id="KW-0508">mRNA splicing</keyword>
<dbReference type="InterPro" id="IPR047240">
    <property type="entry name" value="SANT_CDC5L_II"/>
</dbReference>
<evidence type="ECO:0000259" key="10">
    <source>
        <dbReference type="PROSITE" id="PS51294"/>
    </source>
</evidence>
<dbReference type="SMART" id="SM00717">
    <property type="entry name" value="SANT"/>
    <property type="match status" value="2"/>
</dbReference>
<keyword evidence="3" id="KW-0747">Spliceosome</keyword>
<keyword evidence="8" id="KW-0175">Coiled coil</keyword>
<evidence type="ECO:0000313" key="12">
    <source>
        <dbReference type="Proteomes" id="UP001470230"/>
    </source>
</evidence>
<dbReference type="InterPro" id="IPR047242">
    <property type="entry name" value="CDC5L/Cef1"/>
</dbReference>
<dbReference type="InterPro" id="IPR017930">
    <property type="entry name" value="Myb_dom"/>
</dbReference>
<dbReference type="PANTHER" id="PTHR45885:SF1">
    <property type="entry name" value="CELL DIVISION CYCLE 5-LIKE PROTEIN"/>
    <property type="match status" value="1"/>
</dbReference>
<dbReference type="CDD" id="cd00167">
    <property type="entry name" value="SANT"/>
    <property type="match status" value="1"/>
</dbReference>
<sequence>MKIFIRGGVWTNVEDQVLLAAYMKYGGNQWLRIASLLPRKTASQVKARWEEYLDPTLRKTPWTQHEDEKLLHLARLMPMQWRTISQYFGRSAYQCVERYRELVDKASATPHYDDNDAAVIHEMMPNFETLNAVPDPVELDQDEKEMLAEARARLANTQGKKARRKARERQLDVMRKIVKLRKKRELVAAGIILEEKNMWEDKEFEVDVLTTHEAKKVKFDTTIDDEIAKQERIRRIKKKVEERKKAKEIKSNQKVEKPDLIKDLGHLKEELIKEEAKLDQPYDSKHTDLMLPEPQIDDSELRSIEILRHSNTDFFEQPRSLSLLRYTQAVEESWNTEQEIEEEPYKTKAVINDLPRPFPVSTMPLYLNDYTNKQTISFEDIAEELVVEETIRLAYHDAYNYKPSKIKSNPKQLLYPADEKTEKHYSHLEDIQPIDLLKAQKLINDEIAGTVPDYDSFIQCWDEMHQDNNESLELLDLDLMIEKEEKKVIKLRNLYMERTKNSDTSCHNLLTKLNNEILDLYKLAREKEMYKEIRDAEFTMIQVRIETLTEKIKKLEEEQIAVDIEYKRVIQEKKEASRKAKK</sequence>
<keyword evidence="7" id="KW-0539">Nucleus</keyword>
<evidence type="ECO:0000256" key="2">
    <source>
        <dbReference type="ARBA" id="ARBA00022664"/>
    </source>
</evidence>
<evidence type="ECO:0000256" key="6">
    <source>
        <dbReference type="ARBA" id="ARBA00023187"/>
    </source>
</evidence>
<accession>A0ABR2L862</accession>
<dbReference type="InterPro" id="IPR009057">
    <property type="entry name" value="Homeodomain-like_sf"/>
</dbReference>
<dbReference type="CDD" id="cd11659">
    <property type="entry name" value="SANT_CDC5_II"/>
    <property type="match status" value="1"/>
</dbReference>
<dbReference type="Pfam" id="PF13921">
    <property type="entry name" value="Myb_DNA-bind_6"/>
    <property type="match status" value="1"/>
</dbReference>
<keyword evidence="4" id="KW-0677">Repeat</keyword>
<comment type="similarity">
    <text evidence="1">Belongs to the CEF1 family.</text>
</comment>
<feature type="domain" description="HTH myb-type" evidence="10">
    <location>
        <begin position="58"/>
        <end position="107"/>
    </location>
</feature>
<dbReference type="EMBL" id="JAPFFF010000001">
    <property type="protein sequence ID" value="KAK8899412.1"/>
    <property type="molecule type" value="Genomic_DNA"/>
</dbReference>